<dbReference type="PIRSF" id="PIRSF000039">
    <property type="entry name" value="Phenol_monooxy_K"/>
    <property type="match status" value="1"/>
</dbReference>
<dbReference type="EMBL" id="CP100595">
    <property type="protein sequence ID" value="UTJ06805.1"/>
    <property type="molecule type" value="Genomic_DNA"/>
</dbReference>
<dbReference type="RefSeq" id="WP_254576984.1">
    <property type="nucleotide sequence ID" value="NZ_CP100595.1"/>
</dbReference>
<dbReference type="InterPro" id="IPR010353">
    <property type="entry name" value="DmpK"/>
</dbReference>
<keyword evidence="2" id="KW-1185">Reference proteome</keyword>
<organism evidence="1 2">
    <name type="scientific">Arcobacter roscoffensis</name>
    <dbReference type="NCBI Taxonomy" id="2961520"/>
    <lineage>
        <taxon>Bacteria</taxon>
        <taxon>Pseudomonadati</taxon>
        <taxon>Campylobacterota</taxon>
        <taxon>Epsilonproteobacteria</taxon>
        <taxon>Campylobacterales</taxon>
        <taxon>Arcobacteraceae</taxon>
        <taxon>Arcobacter</taxon>
    </lineage>
</organism>
<protein>
    <submittedName>
        <fullName evidence="1">Phenol hydroxylase subunit</fullName>
    </submittedName>
</protein>
<sequence length="82" mass="9609">MANESPFERKYVHVTDVKSNDLVEFDFSIGDPCMYVELALPKKQFDEFCKRNAVKHLTRDQEIDVENDKHKWQYGVVGTLSK</sequence>
<proteinExistence type="predicted"/>
<accession>A0ABY5E6L9</accession>
<dbReference type="Proteomes" id="UP001060012">
    <property type="component" value="Chromosome"/>
</dbReference>
<name>A0ABY5E6L9_9BACT</name>
<dbReference type="Pfam" id="PF06099">
    <property type="entry name" value="Phenol_hyd_sub"/>
    <property type="match status" value="1"/>
</dbReference>
<gene>
    <name evidence="1" type="ORF">NJU99_01590</name>
</gene>
<evidence type="ECO:0000313" key="2">
    <source>
        <dbReference type="Proteomes" id="UP001060012"/>
    </source>
</evidence>
<evidence type="ECO:0000313" key="1">
    <source>
        <dbReference type="EMBL" id="UTJ06805.1"/>
    </source>
</evidence>
<reference evidence="1" key="1">
    <citation type="submission" date="2022-07" db="EMBL/GenBank/DDBJ databases">
        <title>Arcobacter roscoffensis sp. nov., a marine bacterium isolated from coastal seawater collected from Roscoff, France.</title>
        <authorList>
            <person name="Pascual J."/>
            <person name="Lepeaux C."/>
            <person name="Methner A."/>
            <person name="Overmann J."/>
        </authorList>
    </citation>
    <scope>NUCLEOTIDE SEQUENCE</scope>
    <source>
        <strain evidence="1">ARW1-2F2</strain>
    </source>
</reference>